<keyword evidence="6" id="KW-1185">Reference proteome</keyword>
<protein>
    <submittedName>
        <fullName evidence="5">AAA family ATPase</fullName>
    </submittedName>
</protein>
<dbReference type="InterPro" id="IPR041664">
    <property type="entry name" value="AAA_16"/>
</dbReference>
<evidence type="ECO:0000259" key="4">
    <source>
        <dbReference type="Pfam" id="PF13191"/>
    </source>
</evidence>
<dbReference type="InterPro" id="IPR036388">
    <property type="entry name" value="WH-like_DNA-bd_sf"/>
</dbReference>
<name>A0ABP9DGR6_9ACTN</name>
<feature type="domain" description="Orc1-like AAA ATPase" evidence="4">
    <location>
        <begin position="42"/>
        <end position="204"/>
    </location>
</feature>
<dbReference type="InterPro" id="IPR011990">
    <property type="entry name" value="TPR-like_helical_dom_sf"/>
</dbReference>
<comment type="caution">
    <text evidence="5">The sequence shown here is derived from an EMBL/GenBank/DDBJ whole genome shotgun (WGS) entry which is preliminary data.</text>
</comment>
<evidence type="ECO:0000256" key="3">
    <source>
        <dbReference type="SAM" id="MobiDB-lite"/>
    </source>
</evidence>
<organism evidence="5 6">
    <name type="scientific">Kitasatospora terrestris</name>
    <dbReference type="NCBI Taxonomy" id="258051"/>
    <lineage>
        <taxon>Bacteria</taxon>
        <taxon>Bacillati</taxon>
        <taxon>Actinomycetota</taxon>
        <taxon>Actinomycetes</taxon>
        <taxon>Kitasatosporales</taxon>
        <taxon>Streptomycetaceae</taxon>
        <taxon>Kitasatospora</taxon>
    </lineage>
</organism>
<dbReference type="SUPFAM" id="SSF52540">
    <property type="entry name" value="P-loop containing nucleoside triphosphate hydrolases"/>
    <property type="match status" value="1"/>
</dbReference>
<reference evidence="6" key="1">
    <citation type="journal article" date="2019" name="Int. J. Syst. Evol. Microbiol.">
        <title>The Global Catalogue of Microorganisms (GCM) 10K type strain sequencing project: providing services to taxonomists for standard genome sequencing and annotation.</title>
        <authorList>
            <consortium name="The Broad Institute Genomics Platform"/>
            <consortium name="The Broad Institute Genome Sequencing Center for Infectious Disease"/>
            <person name="Wu L."/>
            <person name="Ma J."/>
        </authorList>
    </citation>
    <scope>NUCLEOTIDE SEQUENCE [LARGE SCALE GENOMIC DNA]</scope>
    <source>
        <strain evidence="6">JCM 13006</strain>
    </source>
</reference>
<dbReference type="Pfam" id="PF13191">
    <property type="entry name" value="AAA_16"/>
    <property type="match status" value="1"/>
</dbReference>
<dbReference type="Gene3D" id="1.10.10.10">
    <property type="entry name" value="Winged helix-like DNA-binding domain superfamily/Winged helix DNA-binding domain"/>
    <property type="match status" value="1"/>
</dbReference>
<keyword evidence="1" id="KW-0547">Nucleotide-binding</keyword>
<keyword evidence="2" id="KW-0067">ATP-binding</keyword>
<dbReference type="InterPro" id="IPR027417">
    <property type="entry name" value="P-loop_NTPase"/>
</dbReference>
<dbReference type="SUPFAM" id="SSF48452">
    <property type="entry name" value="TPR-like"/>
    <property type="match status" value="1"/>
</dbReference>
<evidence type="ECO:0000313" key="5">
    <source>
        <dbReference type="EMBL" id="GAA4842281.1"/>
    </source>
</evidence>
<dbReference type="PANTHER" id="PTHR16305">
    <property type="entry name" value="TESTICULAR SOLUBLE ADENYLYL CYCLASE"/>
    <property type="match status" value="1"/>
</dbReference>
<dbReference type="InterPro" id="IPR019734">
    <property type="entry name" value="TPR_rpt"/>
</dbReference>
<dbReference type="InterPro" id="IPR016032">
    <property type="entry name" value="Sig_transdc_resp-reg_C-effctor"/>
</dbReference>
<sequence>MEDAAVAGELNGQGGTRSDAESAGIRLRERELEIESARHAVSRLARAHMTGGAATGELLLYSGPGGMGKTSVLDEVRALARGEESCTVLFARGGERQRTEPFHVLRQLLMPVLSRLTQTERDEVFGNWYGIVGPAVGLTPPSGEVERIDPQGVRDGLDYVLTQLAPRRAPLVMVVDDLHWADRESLTWLASFAVRSRELPVLVVLAYRNEFAEDTDGLVRQIQQMATRHHELHTLGPESVADLVRSAFGDKADDAFCRQVWAVTAGTPYDTVALLRDVRDQGIEPVEESTPRLRDLAAAARGQTRQFWLEKLGRVTLQFAWAAALLGTDIKEEVAAAISTQGPEQAAGSVRELVRHRVLTTQPNGRLEFVHPLIGTSIYQSIPDAMKTAMHGIAASVIEDAGGGLVLASRHLLETHPEGDDQMVRKLRRAAVEHLRIGAPDAAQRCLKRALAEPPSDEVRAVVLYELGCSALLTDPAATVNQLRLALDDEYGLSPSMRVDAVFRLSEVLAHSSDLEAAAALCAEEAERADPGPDRLRLQIAVFMYQTLAREESDGPGRSRRLRQLPLTPATRDAKHALHALQAWDLTLRGVSAAEAIEQAEAALVQGRLPAGLAWTGLTWGLELPALVGLTFAYTDELARAERLFSDAILEFEKAGWSGAHRGFAYFLMGLTRFRRGLLLEAEDFLRRGLRLSERIAPGIPLEWDIVGVLADTLLARGRADDAWELVQKYGFAPPGHRTAMVLPDASTLYGKLLLARGDRLGAIAVFTQVGAALDARGWHNTVWAPWAGHLAEAIAPDEPERARELAREAVNRARVFGSPSAVGVALRLEAAVSEGPRAVELLLDAVGYLGQSPASYEHAYALVDLGSALRRVGRIPDAAEYLYQGMELAQHCGADGLVARSRRELAVAGLRPNRLRTLSKDALTQPEWEVAELAVRGVPPQRIAEELSLPLSLVHRRLAAVHRKAGTGPEGLAAALGLHEGGGAPQD</sequence>
<dbReference type="PANTHER" id="PTHR16305:SF35">
    <property type="entry name" value="TRANSCRIPTIONAL ACTIVATOR DOMAIN"/>
    <property type="match status" value="1"/>
</dbReference>
<evidence type="ECO:0000256" key="2">
    <source>
        <dbReference type="ARBA" id="ARBA00022840"/>
    </source>
</evidence>
<dbReference type="Proteomes" id="UP001501752">
    <property type="component" value="Unassembled WGS sequence"/>
</dbReference>
<dbReference type="Gene3D" id="1.25.40.10">
    <property type="entry name" value="Tetratricopeptide repeat domain"/>
    <property type="match status" value="1"/>
</dbReference>
<accession>A0ABP9DGR6</accession>
<gene>
    <name evidence="5" type="ORF">GCM10023235_17760</name>
</gene>
<proteinExistence type="predicted"/>
<dbReference type="SUPFAM" id="SSF46894">
    <property type="entry name" value="C-terminal effector domain of the bipartite response regulators"/>
    <property type="match status" value="1"/>
</dbReference>
<feature type="region of interest" description="Disordered" evidence="3">
    <location>
        <begin position="1"/>
        <end position="23"/>
    </location>
</feature>
<dbReference type="EMBL" id="BAABIS010000001">
    <property type="protein sequence ID" value="GAA4842281.1"/>
    <property type="molecule type" value="Genomic_DNA"/>
</dbReference>
<evidence type="ECO:0000313" key="6">
    <source>
        <dbReference type="Proteomes" id="UP001501752"/>
    </source>
</evidence>
<dbReference type="SMART" id="SM00028">
    <property type="entry name" value="TPR"/>
    <property type="match status" value="3"/>
</dbReference>
<evidence type="ECO:0000256" key="1">
    <source>
        <dbReference type="ARBA" id="ARBA00022741"/>
    </source>
</evidence>